<evidence type="ECO:0008006" key="4">
    <source>
        <dbReference type="Google" id="ProtNLM"/>
    </source>
</evidence>
<evidence type="ECO:0000256" key="1">
    <source>
        <dbReference type="SAM" id="Phobius"/>
    </source>
</evidence>
<keyword evidence="1" id="KW-0472">Membrane</keyword>
<feature type="transmembrane region" description="Helical" evidence="1">
    <location>
        <begin position="564"/>
        <end position="589"/>
    </location>
</feature>
<feature type="transmembrane region" description="Helical" evidence="1">
    <location>
        <begin position="256"/>
        <end position="277"/>
    </location>
</feature>
<accession>A0A1H3CMU3</accession>
<keyword evidence="1" id="KW-1133">Transmembrane helix</keyword>
<feature type="transmembrane region" description="Helical" evidence="1">
    <location>
        <begin position="74"/>
        <end position="96"/>
    </location>
</feature>
<keyword evidence="1" id="KW-0812">Transmembrane</keyword>
<feature type="transmembrane region" description="Helical" evidence="1">
    <location>
        <begin position="532"/>
        <end position="552"/>
    </location>
</feature>
<keyword evidence="3" id="KW-1185">Reference proteome</keyword>
<organism evidence="2 3">
    <name type="scientific">Halobellus clavatus</name>
    <dbReference type="NCBI Taxonomy" id="660517"/>
    <lineage>
        <taxon>Archaea</taxon>
        <taxon>Methanobacteriati</taxon>
        <taxon>Methanobacteriota</taxon>
        <taxon>Stenosarchaea group</taxon>
        <taxon>Halobacteria</taxon>
        <taxon>Halobacteriales</taxon>
        <taxon>Haloferacaceae</taxon>
        <taxon>Halobellus</taxon>
    </lineage>
</organism>
<dbReference type="STRING" id="660517.SAMN04487946_101102"/>
<name>A0A1H3CMU3_9EURY</name>
<reference evidence="3" key="1">
    <citation type="submission" date="2016-10" db="EMBL/GenBank/DDBJ databases">
        <authorList>
            <person name="Varghese N."/>
            <person name="Submissions S."/>
        </authorList>
    </citation>
    <scope>NUCLEOTIDE SEQUENCE [LARGE SCALE GENOMIC DNA]</scope>
    <source>
        <strain evidence="3">CGMCC 1.10118</strain>
    </source>
</reference>
<feature type="transmembrane region" description="Helical" evidence="1">
    <location>
        <begin position="226"/>
        <end position="244"/>
    </location>
</feature>
<proteinExistence type="predicted"/>
<evidence type="ECO:0000313" key="3">
    <source>
        <dbReference type="Proteomes" id="UP000199170"/>
    </source>
</evidence>
<feature type="transmembrane region" description="Helical" evidence="1">
    <location>
        <begin position="298"/>
        <end position="321"/>
    </location>
</feature>
<feature type="transmembrane region" description="Helical" evidence="1">
    <location>
        <begin position="327"/>
        <end position="343"/>
    </location>
</feature>
<gene>
    <name evidence="2" type="ORF">SAMN04487946_101102</name>
</gene>
<dbReference type="RefSeq" id="WP_089763969.1">
    <property type="nucleotide sequence ID" value="NZ_FNPB01000001.1"/>
</dbReference>
<dbReference type="AlphaFoldDB" id="A0A1H3CMU3"/>
<protein>
    <recommendedName>
        <fullName evidence="4">Type II secretion system protein</fullName>
    </recommendedName>
</protein>
<sequence>MTGPPTRLDRFVRTLARWYPGAVEPTDELNRSLAFLESELRAETVVAAGYTAAQIVAVVVFVTATLSIPGLPPAAVLSAAVGIGLGTTLLVHRAPVAAATLRRTRSLGKAPGLVARAALRLRLDPTPERAALFAARTGRGPLANSLAAHAERSRAGPAAGLRSFAAEWRGWFPALERSVSLLVAAVEDSAGDRAEALDRALETVLDGTRTEMAEFAGDVRGPASGIYAFGVLLPLALVGVLPAARAGGVSVPATAFVLLYDCVLPTGLLLAGAWLLLRRPVALAPVRVTAAHPAVPSGPIRGIAAGVAGLVVGAVLGGILVPWGSPVGAVGLGLGAGLVVHYRPMAAVRADVRAVEEGLADATAVVGRRVSRGESVESAIDSAADATTGATSDRFAAAAGVGRRLRVGVYRSFLGDFGALSDVPSPRARATASLLAVAAREGRPAGPTLVTLAAHLTELQRVEASARRELAAITGTLRHTAALFGPLVGGATVAMAAQMAAARAGEAGSGAVVASGAAPLGTAGTTVLAPSLLGTAVGAYVLALAVILTAVATGLDRGLDRSLVGYSVGLALCSATAAYFAAYVGAAALF</sequence>
<dbReference type="Proteomes" id="UP000199170">
    <property type="component" value="Unassembled WGS sequence"/>
</dbReference>
<evidence type="ECO:0000313" key="2">
    <source>
        <dbReference type="EMBL" id="SDX55447.1"/>
    </source>
</evidence>
<dbReference type="OrthoDB" id="147060at2157"/>
<feature type="transmembrane region" description="Helical" evidence="1">
    <location>
        <begin position="45"/>
        <end position="68"/>
    </location>
</feature>
<dbReference type="EMBL" id="FNPB01000001">
    <property type="protein sequence ID" value="SDX55447.1"/>
    <property type="molecule type" value="Genomic_DNA"/>
</dbReference>